<dbReference type="PANTHER" id="PTHR21403">
    <property type="entry name" value="ATP PHOSPHORIBOSYLTRANSFERASE ATP-PRTASE"/>
    <property type="match status" value="1"/>
</dbReference>
<keyword evidence="14" id="KW-1185">Reference proteome</keyword>
<evidence type="ECO:0000256" key="4">
    <source>
        <dbReference type="ARBA" id="ARBA00011946"/>
    </source>
</evidence>
<evidence type="ECO:0000256" key="1">
    <source>
        <dbReference type="ARBA" id="ARBA00000915"/>
    </source>
</evidence>
<evidence type="ECO:0000256" key="6">
    <source>
        <dbReference type="ARBA" id="ARBA00022605"/>
    </source>
</evidence>
<dbReference type="NCBIfam" id="TIGR00070">
    <property type="entry name" value="hisG"/>
    <property type="match status" value="1"/>
</dbReference>
<dbReference type="AlphaFoldDB" id="A0A1E5XU93"/>
<dbReference type="GO" id="GO:0000105">
    <property type="term" value="P:L-histidine biosynthetic process"/>
    <property type="evidence" value="ECO:0007669"/>
    <property type="project" value="UniProtKB-UniRule"/>
</dbReference>
<feature type="domain" description="ATP phosphoribosyltransferase catalytic" evidence="12">
    <location>
        <begin position="59"/>
        <end position="230"/>
    </location>
</feature>
<proteinExistence type="inferred from homology"/>
<evidence type="ECO:0000256" key="5">
    <source>
        <dbReference type="ARBA" id="ARBA00020998"/>
    </source>
</evidence>
<evidence type="ECO:0000313" key="13">
    <source>
        <dbReference type="EMBL" id="OEO32159.1"/>
    </source>
</evidence>
<gene>
    <name evidence="13" type="primary">hisG</name>
    <name evidence="13" type="ORF">VW23_012820</name>
</gene>
<evidence type="ECO:0000259" key="12">
    <source>
        <dbReference type="Pfam" id="PF01634"/>
    </source>
</evidence>
<evidence type="ECO:0000256" key="2">
    <source>
        <dbReference type="ARBA" id="ARBA00004667"/>
    </source>
</evidence>
<keyword evidence="9" id="KW-0368">Histidine biosynthesis</keyword>
<keyword evidence="8" id="KW-0808">Transferase</keyword>
<dbReference type="PANTHER" id="PTHR21403:SF8">
    <property type="entry name" value="ATP PHOSPHORIBOSYLTRANSFERASE"/>
    <property type="match status" value="1"/>
</dbReference>
<comment type="similarity">
    <text evidence="3">Belongs to the ATP phosphoribosyltransferase family. Short subfamily.</text>
</comment>
<dbReference type="EMBL" id="LAJE02000086">
    <property type="protein sequence ID" value="OEO32159.1"/>
    <property type="molecule type" value="Genomic_DNA"/>
</dbReference>
<protein>
    <recommendedName>
        <fullName evidence="5 11">ATP phosphoribosyltransferase</fullName>
        <ecNumber evidence="4 11">2.4.2.17</ecNumber>
    </recommendedName>
</protein>
<organism evidence="13 14">
    <name type="scientific">Devosia insulae DS-56</name>
    <dbReference type="NCBI Taxonomy" id="1116389"/>
    <lineage>
        <taxon>Bacteria</taxon>
        <taxon>Pseudomonadati</taxon>
        <taxon>Pseudomonadota</taxon>
        <taxon>Alphaproteobacteria</taxon>
        <taxon>Hyphomicrobiales</taxon>
        <taxon>Devosiaceae</taxon>
        <taxon>Devosia</taxon>
    </lineage>
</organism>
<keyword evidence="7 13" id="KW-0328">Glycosyltransferase</keyword>
<dbReference type="RefSeq" id="WP_055884785.1">
    <property type="nucleotide sequence ID" value="NZ_LAJE02000086.1"/>
</dbReference>
<evidence type="ECO:0000256" key="3">
    <source>
        <dbReference type="ARBA" id="ARBA00009489"/>
    </source>
</evidence>
<keyword evidence="6" id="KW-0028">Amino-acid biosynthesis</keyword>
<dbReference type="Proteomes" id="UP000095463">
    <property type="component" value="Unassembled WGS sequence"/>
</dbReference>
<dbReference type="EC" id="2.4.2.17" evidence="4 11"/>
<evidence type="ECO:0000256" key="9">
    <source>
        <dbReference type="ARBA" id="ARBA00023102"/>
    </source>
</evidence>
<dbReference type="UniPathway" id="UPA00031">
    <property type="reaction ID" value="UER00006"/>
</dbReference>
<evidence type="ECO:0000256" key="10">
    <source>
        <dbReference type="ARBA" id="ARBA00024861"/>
    </source>
</evidence>
<dbReference type="InterPro" id="IPR001348">
    <property type="entry name" value="ATP_PRibTrfase_HisG"/>
</dbReference>
<dbReference type="InterPro" id="IPR013820">
    <property type="entry name" value="ATP_PRibTrfase_cat"/>
</dbReference>
<comment type="caution">
    <text evidence="13">The sequence shown here is derived from an EMBL/GenBank/DDBJ whole genome shotgun (WGS) entry which is preliminary data.</text>
</comment>
<sequence>MSTLPGGLTLAIPSKGRLEELTRKAFSTARMNIARPGGARSYVGSIKNQPQVTVRFYPAAEIARELILGGVDIGVTGSDLIHEASENGEENVLFVRGLGFGEANVVVAIPDSWIDVQQMTDLADVASDFRSRHGRWLRVATKYVNLTRRHFAKYGIAEYRIVESAGATESAPAAGSADLIVDITSTGSTLAANQLRVLEDGLIMKSEANLIVSRTADWTPLRKAQLEALLSIMGGVPPGISTLL</sequence>
<name>A0A1E5XU93_9HYPH</name>
<reference evidence="13 14" key="1">
    <citation type="journal article" date="2015" name="Genome Announc.">
        <title>Genome Assemblies of Three Soil-Associated Devosia species: D. insulae, D. limi, and D. soli.</title>
        <authorList>
            <person name="Hassan Y.I."/>
            <person name="Lepp D."/>
            <person name="Zhou T."/>
        </authorList>
    </citation>
    <scope>NUCLEOTIDE SEQUENCE [LARGE SCALE GENOMIC DNA]</scope>
    <source>
        <strain evidence="13 14">DS-56</strain>
    </source>
</reference>
<dbReference type="SUPFAM" id="SSF53850">
    <property type="entry name" value="Periplasmic binding protein-like II"/>
    <property type="match status" value="1"/>
</dbReference>
<evidence type="ECO:0000256" key="7">
    <source>
        <dbReference type="ARBA" id="ARBA00022676"/>
    </source>
</evidence>
<evidence type="ECO:0000313" key="14">
    <source>
        <dbReference type="Proteomes" id="UP000095463"/>
    </source>
</evidence>
<dbReference type="InterPro" id="IPR018198">
    <property type="entry name" value="ATP_PRibTrfase_CS"/>
</dbReference>
<dbReference type="Pfam" id="PF01634">
    <property type="entry name" value="HisG"/>
    <property type="match status" value="1"/>
</dbReference>
<accession>A0A1E5XU93</accession>
<dbReference type="GO" id="GO:0005737">
    <property type="term" value="C:cytoplasm"/>
    <property type="evidence" value="ECO:0007669"/>
    <property type="project" value="InterPro"/>
</dbReference>
<dbReference type="PROSITE" id="PS01316">
    <property type="entry name" value="ATP_P_PHORIBOSYLTR"/>
    <property type="match status" value="1"/>
</dbReference>
<comment type="catalytic activity">
    <reaction evidence="1">
        <text>1-(5-phospho-beta-D-ribosyl)-ATP + diphosphate = 5-phospho-alpha-D-ribose 1-diphosphate + ATP</text>
        <dbReference type="Rhea" id="RHEA:18473"/>
        <dbReference type="ChEBI" id="CHEBI:30616"/>
        <dbReference type="ChEBI" id="CHEBI:33019"/>
        <dbReference type="ChEBI" id="CHEBI:58017"/>
        <dbReference type="ChEBI" id="CHEBI:73183"/>
        <dbReference type="EC" id="2.4.2.17"/>
    </reaction>
</comment>
<comment type="function">
    <text evidence="10">Catalyzes the condensation of ATP and 5-phosphoribose 1-diphosphate to form N'-(5'-phosphoribosyl)-ATP (PR-ATP). Has a crucial role in the pathway because the rate of histidine biosynthesis seems to be controlled primarily by regulation of HisG enzymatic activity.</text>
</comment>
<evidence type="ECO:0000256" key="11">
    <source>
        <dbReference type="NCBIfam" id="TIGR00070"/>
    </source>
</evidence>
<comment type="pathway">
    <text evidence="2">Amino-acid biosynthesis; L-histidine biosynthesis; L-histidine from 5-phospho-alpha-D-ribose 1-diphosphate: step 1/9.</text>
</comment>
<dbReference type="Gene3D" id="3.40.190.10">
    <property type="entry name" value="Periplasmic binding protein-like II"/>
    <property type="match status" value="2"/>
</dbReference>
<evidence type="ECO:0000256" key="8">
    <source>
        <dbReference type="ARBA" id="ARBA00022679"/>
    </source>
</evidence>
<dbReference type="GO" id="GO:0003879">
    <property type="term" value="F:ATP phosphoribosyltransferase activity"/>
    <property type="evidence" value="ECO:0007669"/>
    <property type="project" value="UniProtKB-UniRule"/>
</dbReference>